<sequence length="767" mass="78716">MRATVRWALADLRTHRGQALSIVLATAGITAALLLSVALLLYAANPWQRMFTATEGAHVWLRTDGTADTTALSRIGGVTVSGPFRTLTVTAQHGREKAALDLRAAGASPPPVGRPLVDRGRWLRGDANDGIVLERSVASALWAEPGDEISVVRDGRPSTVRVVGVAGTAEPLYAPGDTPGVAWASPALVSSLATGPARAGQTVGLRLDDPADTDFVVQRAVDAVGPDRVVGVATWREARADAEGDNHLLGLLLGLFGLAALLAAAIAVTGGIATRVLAYVRDISVLKAVGFTPAQVVRMFLVQHAVLATAGVLIGSVAAETLAPGIPGPMGDAMGLWQGLPQHTWALPGTAAATVLVIALATVLAAWRAGRVPPIPAARGAVPGRRRMSGAVRAALRLGTPPALVLGCRGVLHRPARSAAAVARLALPILMITVALGTWATLDRFEHHPEQLGQSGALTARPNGLTDDAVKRLLADRPEIAAVHPGVELPALVPVQSQSFTLRGIGTTADPYPFAVAEGRAPSGPDEALAGQGLLDLLHIEVGHWVRVTVGGTPHILHIVGRSIETGHGGRVISAPLDVLRAQDDSVRPSYYSLTLRPGADRAAVRGALTDASHGALEVREVTDPGAELSPVRGVIIGLVSVLALIALAELSTAVGSGIRDHARDMRAYRAVGLTPQQSVATVVTGVGLVVLAAAVVGVTAGVFASDWLIDLQGGSSGVGAGIAQSPPVAALFLIVGVCVAVAVGVSVLPASRAAGDRNPRMLLNAQ</sequence>
<reference evidence="9 10" key="1">
    <citation type="submission" date="2017-06" db="EMBL/GenBank/DDBJ databases">
        <authorList>
            <person name="Kim H.J."/>
            <person name="Triplett B.A."/>
        </authorList>
    </citation>
    <scope>NUCLEOTIDE SEQUENCE [LARGE SCALE GENOMIC DNA]</scope>
    <source>
        <strain evidence="9 10">CGMCC 4.1858</strain>
    </source>
</reference>
<evidence type="ECO:0000256" key="4">
    <source>
        <dbReference type="ARBA" id="ARBA00022989"/>
    </source>
</evidence>
<proteinExistence type="inferred from homology"/>
<comment type="similarity">
    <text evidence="6">Belongs to the ABC-4 integral membrane protein family.</text>
</comment>
<comment type="subcellular location">
    <subcellularLocation>
        <location evidence="1">Cell membrane</location>
        <topology evidence="1">Multi-pass membrane protein</topology>
    </subcellularLocation>
</comment>
<feature type="transmembrane region" description="Helical" evidence="7">
    <location>
        <begin position="299"/>
        <end position="319"/>
    </location>
</feature>
<feature type="transmembrane region" description="Helical" evidence="7">
    <location>
        <begin position="248"/>
        <end position="278"/>
    </location>
</feature>
<dbReference type="RefSeq" id="WP_089223532.1">
    <property type="nucleotide sequence ID" value="NZ_FZOF01000004.1"/>
</dbReference>
<keyword evidence="4 7" id="KW-1133">Transmembrane helix</keyword>
<feature type="transmembrane region" description="Helical" evidence="7">
    <location>
        <begin position="422"/>
        <end position="442"/>
    </location>
</feature>
<name>A0A239DBC3_9ACTN</name>
<dbReference type="PANTHER" id="PTHR30572:SF4">
    <property type="entry name" value="ABC TRANSPORTER PERMEASE YTRF"/>
    <property type="match status" value="1"/>
</dbReference>
<organism evidence="9 10">
    <name type="scientific">Actinacidiphila glaucinigra</name>
    <dbReference type="NCBI Taxonomy" id="235986"/>
    <lineage>
        <taxon>Bacteria</taxon>
        <taxon>Bacillati</taxon>
        <taxon>Actinomycetota</taxon>
        <taxon>Actinomycetes</taxon>
        <taxon>Kitasatosporales</taxon>
        <taxon>Streptomycetaceae</taxon>
        <taxon>Actinacidiphila</taxon>
    </lineage>
</organism>
<dbReference type="GO" id="GO:0022857">
    <property type="term" value="F:transmembrane transporter activity"/>
    <property type="evidence" value="ECO:0007669"/>
    <property type="project" value="TreeGrafter"/>
</dbReference>
<feature type="transmembrane region" description="Helical" evidence="7">
    <location>
        <begin position="20"/>
        <end position="44"/>
    </location>
</feature>
<dbReference type="InterPro" id="IPR050250">
    <property type="entry name" value="Macrolide_Exporter_MacB"/>
</dbReference>
<evidence type="ECO:0000256" key="2">
    <source>
        <dbReference type="ARBA" id="ARBA00022475"/>
    </source>
</evidence>
<feature type="domain" description="ABC3 transporter permease C-terminal" evidence="8">
    <location>
        <begin position="255"/>
        <end position="373"/>
    </location>
</feature>
<dbReference type="EMBL" id="FZOF01000004">
    <property type="protein sequence ID" value="SNS28993.1"/>
    <property type="molecule type" value="Genomic_DNA"/>
</dbReference>
<dbReference type="AlphaFoldDB" id="A0A239DBC3"/>
<evidence type="ECO:0000259" key="8">
    <source>
        <dbReference type="Pfam" id="PF02687"/>
    </source>
</evidence>
<dbReference type="GO" id="GO:0005886">
    <property type="term" value="C:plasma membrane"/>
    <property type="evidence" value="ECO:0007669"/>
    <property type="project" value="UniProtKB-SubCell"/>
</dbReference>
<evidence type="ECO:0000256" key="7">
    <source>
        <dbReference type="SAM" id="Phobius"/>
    </source>
</evidence>
<dbReference type="Pfam" id="PF02687">
    <property type="entry name" value="FtsX"/>
    <property type="match status" value="2"/>
</dbReference>
<evidence type="ECO:0000256" key="5">
    <source>
        <dbReference type="ARBA" id="ARBA00023136"/>
    </source>
</evidence>
<feature type="transmembrane region" description="Helical" evidence="7">
    <location>
        <begin position="635"/>
        <end position="659"/>
    </location>
</feature>
<dbReference type="Proteomes" id="UP000198280">
    <property type="component" value="Unassembled WGS sequence"/>
</dbReference>
<gene>
    <name evidence="9" type="ORF">SAMN05216252_104457</name>
</gene>
<dbReference type="InterPro" id="IPR003838">
    <property type="entry name" value="ABC3_permease_C"/>
</dbReference>
<evidence type="ECO:0000256" key="6">
    <source>
        <dbReference type="ARBA" id="ARBA00038076"/>
    </source>
</evidence>
<feature type="transmembrane region" description="Helical" evidence="7">
    <location>
        <begin position="680"/>
        <end position="710"/>
    </location>
</feature>
<keyword evidence="10" id="KW-1185">Reference proteome</keyword>
<accession>A0A239DBC3</accession>
<feature type="domain" description="ABC3 transporter permease C-terminal" evidence="8">
    <location>
        <begin position="640"/>
        <end position="755"/>
    </location>
</feature>
<feature type="transmembrane region" description="Helical" evidence="7">
    <location>
        <begin position="730"/>
        <end position="752"/>
    </location>
</feature>
<feature type="transmembrane region" description="Helical" evidence="7">
    <location>
        <begin position="345"/>
        <end position="367"/>
    </location>
</feature>
<keyword evidence="3 7" id="KW-0812">Transmembrane</keyword>
<dbReference type="PANTHER" id="PTHR30572">
    <property type="entry name" value="MEMBRANE COMPONENT OF TRANSPORTER-RELATED"/>
    <property type="match status" value="1"/>
</dbReference>
<evidence type="ECO:0000256" key="3">
    <source>
        <dbReference type="ARBA" id="ARBA00022692"/>
    </source>
</evidence>
<evidence type="ECO:0000256" key="1">
    <source>
        <dbReference type="ARBA" id="ARBA00004651"/>
    </source>
</evidence>
<evidence type="ECO:0000313" key="10">
    <source>
        <dbReference type="Proteomes" id="UP000198280"/>
    </source>
</evidence>
<protein>
    <submittedName>
        <fullName evidence="9">Putative ABC transport system permease protein</fullName>
    </submittedName>
</protein>
<keyword evidence="2" id="KW-1003">Cell membrane</keyword>
<keyword evidence="5 7" id="KW-0472">Membrane</keyword>
<evidence type="ECO:0000313" key="9">
    <source>
        <dbReference type="EMBL" id="SNS28993.1"/>
    </source>
</evidence>
<dbReference type="OrthoDB" id="3510866at2"/>